<keyword evidence="2 6" id="KW-0812">Transmembrane</keyword>
<evidence type="ECO:0000256" key="4">
    <source>
        <dbReference type="ARBA" id="ARBA00023136"/>
    </source>
</evidence>
<keyword evidence="4 6" id="KW-0472">Membrane</keyword>
<comment type="subcellular location">
    <subcellularLocation>
        <location evidence="1">Membrane</location>
        <topology evidence="1">Multi-pass membrane protein</topology>
    </subcellularLocation>
</comment>
<protein>
    <submittedName>
        <fullName evidence="7">CvpA family protein</fullName>
    </submittedName>
</protein>
<feature type="transmembrane region" description="Helical" evidence="6">
    <location>
        <begin position="20"/>
        <end position="40"/>
    </location>
</feature>
<feature type="transmembrane region" description="Helical" evidence="6">
    <location>
        <begin position="107"/>
        <end position="128"/>
    </location>
</feature>
<dbReference type="GO" id="GO:0009403">
    <property type="term" value="P:toxin biosynthetic process"/>
    <property type="evidence" value="ECO:0007669"/>
    <property type="project" value="InterPro"/>
</dbReference>
<dbReference type="Pfam" id="PF02674">
    <property type="entry name" value="Colicin_V"/>
    <property type="match status" value="1"/>
</dbReference>
<evidence type="ECO:0000256" key="3">
    <source>
        <dbReference type="ARBA" id="ARBA00022989"/>
    </source>
</evidence>
<keyword evidence="3 6" id="KW-1133">Transmembrane helix</keyword>
<gene>
    <name evidence="7" type="ORF">V5E97_39440</name>
</gene>
<proteinExistence type="predicted"/>
<evidence type="ECO:0000256" key="1">
    <source>
        <dbReference type="ARBA" id="ARBA00004141"/>
    </source>
</evidence>
<evidence type="ECO:0000256" key="2">
    <source>
        <dbReference type="ARBA" id="ARBA00022692"/>
    </source>
</evidence>
<dbReference type="GO" id="GO:0016020">
    <property type="term" value="C:membrane"/>
    <property type="evidence" value="ECO:0007669"/>
    <property type="project" value="UniProtKB-SubCell"/>
</dbReference>
<feature type="compositionally biased region" description="Basic and acidic residues" evidence="5">
    <location>
        <begin position="184"/>
        <end position="193"/>
    </location>
</feature>
<dbReference type="InterPro" id="IPR003825">
    <property type="entry name" value="Colicin-V_CvpA"/>
</dbReference>
<dbReference type="AlphaFoldDB" id="A0AAU7CGX4"/>
<sequence length="246" mass="27324">MGLDLALGGLVLVMAIRGWLKGFLLQAIRLVGLILCVYAADPVRDQIKPRVIGHLPTIRPELIDRMLWWSAAVASYLILVGLASLAVKLYRRQPYGMEDESRRGDQFAGSLLGIAKALVVATFLVAGIEKYAVAHLKAIPWAVQQVETSRSMALNEQYHPVPRIWAAPPVQHFVRHVQRMGLNRSEETDRPQETEAAPPVRTASRTPQLQWGAPGRGELNPSDLDAEVVDAIETIRQELLKAEHPR</sequence>
<name>A0AAU7CGX4_9BACT</name>
<dbReference type="RefSeq" id="WP_406697077.1">
    <property type="nucleotide sequence ID" value="NZ_CP155447.1"/>
</dbReference>
<evidence type="ECO:0000256" key="6">
    <source>
        <dbReference type="SAM" id="Phobius"/>
    </source>
</evidence>
<evidence type="ECO:0000313" key="7">
    <source>
        <dbReference type="EMBL" id="XBH04325.1"/>
    </source>
</evidence>
<reference evidence="7" key="1">
    <citation type="submission" date="2024-05" db="EMBL/GenBank/DDBJ databases">
        <title>Planctomycetes of the genus Singulisphaera possess chitinolytic capabilities.</title>
        <authorList>
            <person name="Ivanova A."/>
        </authorList>
    </citation>
    <scope>NUCLEOTIDE SEQUENCE</scope>
    <source>
        <strain evidence="7">Ch08T</strain>
    </source>
</reference>
<accession>A0AAU7CGX4</accession>
<feature type="transmembrane region" description="Helical" evidence="6">
    <location>
        <begin position="66"/>
        <end position="87"/>
    </location>
</feature>
<evidence type="ECO:0000256" key="5">
    <source>
        <dbReference type="SAM" id="MobiDB-lite"/>
    </source>
</evidence>
<dbReference type="EMBL" id="CP155447">
    <property type="protein sequence ID" value="XBH04325.1"/>
    <property type="molecule type" value="Genomic_DNA"/>
</dbReference>
<feature type="region of interest" description="Disordered" evidence="5">
    <location>
        <begin position="183"/>
        <end position="224"/>
    </location>
</feature>
<organism evidence="7">
    <name type="scientific">Singulisphaera sp. Ch08</name>
    <dbReference type="NCBI Taxonomy" id="3120278"/>
    <lineage>
        <taxon>Bacteria</taxon>
        <taxon>Pseudomonadati</taxon>
        <taxon>Planctomycetota</taxon>
        <taxon>Planctomycetia</taxon>
        <taxon>Isosphaerales</taxon>
        <taxon>Isosphaeraceae</taxon>
        <taxon>Singulisphaera</taxon>
    </lineage>
</organism>